<dbReference type="PANTHER" id="PTHR37481">
    <property type="entry name" value="LIPOPOLYSACCHARIDE EXPORT SYSTEM PROTEIN LPTC"/>
    <property type="match status" value="1"/>
</dbReference>
<dbReference type="Pfam" id="PF06835">
    <property type="entry name" value="LptC"/>
    <property type="match status" value="1"/>
</dbReference>
<dbReference type="Proteomes" id="UP000092649">
    <property type="component" value="Unassembled WGS sequence"/>
</dbReference>
<dbReference type="GO" id="GO:0043165">
    <property type="term" value="P:Gram-negative-bacterium-type cell outer membrane assembly"/>
    <property type="evidence" value="ECO:0007669"/>
    <property type="project" value="UniProtKB-UniRule"/>
</dbReference>
<proteinExistence type="inferred from homology"/>
<dbReference type="PATRIC" id="fig|505341.3.peg.1711"/>
<evidence type="ECO:0000256" key="3">
    <source>
        <dbReference type="ARBA" id="ARBA00022692"/>
    </source>
</evidence>
<dbReference type="AlphaFoldDB" id="A0A1A7NUL8"/>
<sequence>MSIRWNIVLSIIAIALLAWLYSLQQNTVPVLTKKDSDPEYIAKQMTTTVYGPTGTIQYQAESTNVDYFNNDKAVFSQPVLYVYDKDETKAWRLQADKAILMDKDKLTLQGNVKLQSLQKESKIQTIDTEQAFVNLTTQDITSDTMVTLTGLNFTSNGKVLDGNLQKQTATLKEQVKTYYEIKN</sequence>
<dbReference type="GO" id="GO:0015221">
    <property type="term" value="F:lipopolysaccharide transmembrane transporter activity"/>
    <property type="evidence" value="ECO:0007669"/>
    <property type="project" value="InterPro"/>
</dbReference>
<dbReference type="PIRSF" id="PIRSF028513">
    <property type="entry name" value="LptC"/>
    <property type="match status" value="1"/>
</dbReference>
<comment type="subcellular location">
    <subcellularLocation>
        <location evidence="6">Cell inner membrane</location>
        <topology evidence="6">Single-pass membrane protein</topology>
    </subcellularLocation>
</comment>
<dbReference type="InterPro" id="IPR052363">
    <property type="entry name" value="LPS_export_LptC"/>
</dbReference>
<comment type="caution">
    <text evidence="7">The sequence shown here is derived from an EMBL/GenBank/DDBJ whole genome shotgun (WGS) entry which is preliminary data.</text>
</comment>
<comment type="similarity">
    <text evidence="6">Belongs to the LptC family.</text>
</comment>
<protein>
    <recommendedName>
        <fullName evidence="6">Lipopolysaccharide export system protein LptC</fullName>
    </recommendedName>
</protein>
<accession>A0A1A7NUL8</accession>
<keyword evidence="2 6" id="KW-0997">Cell inner membrane</keyword>
<keyword evidence="1 6" id="KW-1003">Cell membrane</keyword>
<evidence type="ECO:0000256" key="4">
    <source>
        <dbReference type="ARBA" id="ARBA00022989"/>
    </source>
</evidence>
<dbReference type="GO" id="GO:0017089">
    <property type="term" value="F:glycolipid transfer activity"/>
    <property type="evidence" value="ECO:0007669"/>
    <property type="project" value="TreeGrafter"/>
</dbReference>
<dbReference type="Gene3D" id="2.60.450.10">
    <property type="entry name" value="Lipopolysaccharide (LPS) transport protein A like domain"/>
    <property type="match status" value="1"/>
</dbReference>
<evidence type="ECO:0000313" key="8">
    <source>
        <dbReference type="Proteomes" id="UP000092649"/>
    </source>
</evidence>
<keyword evidence="7" id="KW-0813">Transport</keyword>
<dbReference type="GO" id="GO:0030288">
    <property type="term" value="C:outer membrane-bounded periplasmic space"/>
    <property type="evidence" value="ECO:0007669"/>
    <property type="project" value="TreeGrafter"/>
</dbReference>
<organism evidence="7 8">
    <name type="scientific">Gallibacterium salpingitidis</name>
    <dbReference type="NCBI Taxonomy" id="505341"/>
    <lineage>
        <taxon>Bacteria</taxon>
        <taxon>Pseudomonadati</taxon>
        <taxon>Pseudomonadota</taxon>
        <taxon>Gammaproteobacteria</taxon>
        <taxon>Pasteurellales</taxon>
        <taxon>Pasteurellaceae</taxon>
        <taxon>Gallibacterium</taxon>
    </lineage>
</organism>
<dbReference type="NCBIfam" id="TIGR04409">
    <property type="entry name" value="LptC_YrbK"/>
    <property type="match status" value="1"/>
</dbReference>
<evidence type="ECO:0000256" key="6">
    <source>
        <dbReference type="HAMAP-Rule" id="MF_01915"/>
    </source>
</evidence>
<dbReference type="HAMAP" id="MF_01915">
    <property type="entry name" value="LPS_assembly_LptC"/>
    <property type="match status" value="1"/>
</dbReference>
<dbReference type="GO" id="GO:0005886">
    <property type="term" value="C:plasma membrane"/>
    <property type="evidence" value="ECO:0007669"/>
    <property type="project" value="UniProtKB-SubCell"/>
</dbReference>
<keyword evidence="4 6" id="KW-1133">Transmembrane helix</keyword>
<dbReference type="InterPro" id="IPR026265">
    <property type="entry name" value="LptC"/>
</dbReference>
<dbReference type="PANTHER" id="PTHR37481:SF1">
    <property type="entry name" value="LIPOPOLYSACCHARIDE EXPORT SYSTEM PROTEIN LPTC"/>
    <property type="match status" value="1"/>
</dbReference>
<name>A0A1A7NUL8_9PAST</name>
<dbReference type="EMBL" id="JTJL01000045">
    <property type="protein sequence ID" value="OBW92714.1"/>
    <property type="molecule type" value="Genomic_DNA"/>
</dbReference>
<keyword evidence="8" id="KW-1185">Reference proteome</keyword>
<comment type="function">
    <text evidence="6">Involved in the assembly of lipopolysaccharide (LPS). Required for the translocation of LPS from the inner membrane to the outer membrane. Facilitates the transfer of LPS from the inner membrane to the periplasmic protein LptA. Could be a docking site for LptA.</text>
</comment>
<keyword evidence="7" id="KW-0762">Sugar transport</keyword>
<dbReference type="OrthoDB" id="5659892at2"/>
<keyword evidence="3 6" id="KW-0812">Transmembrane</keyword>
<dbReference type="RefSeq" id="WP_066108809.1">
    <property type="nucleotide sequence ID" value="NZ_JTJL01000045.1"/>
</dbReference>
<evidence type="ECO:0000313" key="7">
    <source>
        <dbReference type="EMBL" id="OBW92714.1"/>
    </source>
</evidence>
<evidence type="ECO:0000256" key="5">
    <source>
        <dbReference type="ARBA" id="ARBA00023136"/>
    </source>
</evidence>
<dbReference type="InterPro" id="IPR010664">
    <property type="entry name" value="LipoPS_assembly_LptC-rel"/>
</dbReference>
<evidence type="ECO:0000256" key="2">
    <source>
        <dbReference type="ARBA" id="ARBA00022519"/>
    </source>
</evidence>
<gene>
    <name evidence="6" type="primary">lptC</name>
    <name evidence="7" type="ORF">QS62_08530</name>
</gene>
<evidence type="ECO:0000256" key="1">
    <source>
        <dbReference type="ARBA" id="ARBA00022475"/>
    </source>
</evidence>
<comment type="subunit">
    <text evidence="6">Component of the lipopolysaccharide transport and assembly complex. Interacts with LptA and the LptBFG transporter complex.</text>
</comment>
<keyword evidence="5 6" id="KW-0472">Membrane</keyword>
<reference evidence="7 8" key="1">
    <citation type="submission" date="2014-11" db="EMBL/GenBank/DDBJ databases">
        <title>Pan-genome of Gallibacterium spp.</title>
        <authorList>
            <person name="Kudirkiene E."/>
            <person name="Bojesen A.M."/>
        </authorList>
    </citation>
    <scope>NUCLEOTIDE SEQUENCE [LARGE SCALE GENOMIC DNA]</scope>
    <source>
        <strain evidence="7 8">F150</strain>
    </source>
</reference>